<dbReference type="GO" id="GO:0006281">
    <property type="term" value="P:DNA repair"/>
    <property type="evidence" value="ECO:0007669"/>
    <property type="project" value="UniProtKB-KW"/>
</dbReference>
<keyword evidence="8" id="KW-0460">Magnesium</keyword>
<dbReference type="EMBL" id="DTDR01000101">
    <property type="protein sequence ID" value="HGK63725.1"/>
    <property type="molecule type" value="Genomic_DNA"/>
</dbReference>
<evidence type="ECO:0000256" key="8">
    <source>
        <dbReference type="ARBA" id="ARBA00022842"/>
    </source>
</evidence>
<evidence type="ECO:0000256" key="11">
    <source>
        <dbReference type="ARBA" id="ARBA00023204"/>
    </source>
</evidence>
<evidence type="ECO:0000256" key="6">
    <source>
        <dbReference type="ARBA" id="ARBA00022763"/>
    </source>
</evidence>
<keyword evidence="11" id="KW-0234">DNA repair</keyword>
<evidence type="ECO:0000256" key="1">
    <source>
        <dbReference type="ARBA" id="ARBA00009518"/>
    </source>
</evidence>
<dbReference type="AlphaFoldDB" id="A0A7V3ZVI2"/>
<gene>
    <name evidence="15" type="ORF">ENU74_03945</name>
</gene>
<dbReference type="GO" id="GO:0003677">
    <property type="term" value="F:DNA binding"/>
    <property type="evidence" value="ECO:0007669"/>
    <property type="project" value="UniProtKB-KW"/>
</dbReference>
<keyword evidence="3" id="KW-0540">Nuclease</keyword>
<keyword evidence="4" id="KW-0479">Metal-binding</keyword>
<reference evidence="15" key="1">
    <citation type="journal article" date="2020" name="mSystems">
        <title>Genome- and Community-Level Interaction Insights into Carbon Utilization and Element Cycling Functions of Hydrothermarchaeota in Hydrothermal Sediment.</title>
        <authorList>
            <person name="Zhou Z."/>
            <person name="Liu Y."/>
            <person name="Xu W."/>
            <person name="Pan J."/>
            <person name="Luo Z.H."/>
            <person name="Li M."/>
        </authorList>
    </citation>
    <scope>NUCLEOTIDE SEQUENCE [LARGE SCALE GENOMIC DNA]</scope>
    <source>
        <strain evidence="15">SpSt-697</strain>
    </source>
</reference>
<evidence type="ECO:0000256" key="10">
    <source>
        <dbReference type="ARBA" id="ARBA00023172"/>
    </source>
</evidence>
<keyword evidence="9" id="KW-0238">DNA-binding</keyword>
<evidence type="ECO:0000256" key="7">
    <source>
        <dbReference type="ARBA" id="ARBA00022801"/>
    </source>
</evidence>
<dbReference type="InterPro" id="IPR036397">
    <property type="entry name" value="RNaseH_sf"/>
</dbReference>
<evidence type="ECO:0000313" key="15">
    <source>
        <dbReference type="EMBL" id="HGK63725.1"/>
    </source>
</evidence>
<dbReference type="FunFam" id="3.30.420.10:FF:000002">
    <property type="entry name" value="Crossover junction endodeoxyribonuclease RuvC"/>
    <property type="match status" value="1"/>
</dbReference>
<dbReference type="Pfam" id="PF02075">
    <property type="entry name" value="RuvC"/>
    <property type="match status" value="1"/>
</dbReference>
<keyword evidence="10" id="KW-0233">DNA recombination</keyword>
<evidence type="ECO:0000256" key="13">
    <source>
        <dbReference type="ARBA" id="ARBA00029488"/>
    </source>
</evidence>
<comment type="similarity">
    <text evidence="1">Belongs to the RuvC family.</text>
</comment>
<evidence type="ECO:0000256" key="12">
    <source>
        <dbReference type="ARBA" id="ARBA00029354"/>
    </source>
</evidence>
<dbReference type="GO" id="GO:0046872">
    <property type="term" value="F:metal ion binding"/>
    <property type="evidence" value="ECO:0007669"/>
    <property type="project" value="UniProtKB-KW"/>
</dbReference>
<name>A0A7V3ZVI2_UNCW3</name>
<keyword evidence="6" id="KW-0227">DNA damage</keyword>
<accession>A0A7V3ZVI2</accession>
<keyword evidence="2" id="KW-0963">Cytoplasm</keyword>
<evidence type="ECO:0000256" key="5">
    <source>
        <dbReference type="ARBA" id="ARBA00022759"/>
    </source>
</evidence>
<dbReference type="SUPFAM" id="SSF53098">
    <property type="entry name" value="Ribonuclease H-like"/>
    <property type="match status" value="1"/>
</dbReference>
<dbReference type="EC" id="3.1.21.10" evidence="13"/>
<evidence type="ECO:0000256" key="3">
    <source>
        <dbReference type="ARBA" id="ARBA00022722"/>
    </source>
</evidence>
<keyword evidence="7" id="KW-0378">Hydrolase</keyword>
<evidence type="ECO:0000256" key="14">
    <source>
        <dbReference type="ARBA" id="ARBA00030265"/>
    </source>
</evidence>
<dbReference type="InterPro" id="IPR002176">
    <property type="entry name" value="X-over_junc_endoDNase_RuvC"/>
</dbReference>
<dbReference type="GO" id="GO:0008821">
    <property type="term" value="F:crossover junction DNA endonuclease activity"/>
    <property type="evidence" value="ECO:0007669"/>
    <property type="project" value="UniProtKB-EC"/>
</dbReference>
<evidence type="ECO:0000256" key="9">
    <source>
        <dbReference type="ARBA" id="ARBA00023125"/>
    </source>
</evidence>
<dbReference type="Gene3D" id="3.30.420.10">
    <property type="entry name" value="Ribonuclease H-like superfamily/Ribonuclease H"/>
    <property type="match status" value="1"/>
</dbReference>
<dbReference type="PANTHER" id="PTHR30194:SF3">
    <property type="entry name" value="CROSSOVER JUNCTION ENDODEOXYRIBONUCLEASE RUVC"/>
    <property type="match status" value="1"/>
</dbReference>
<proteinExistence type="inferred from homology"/>
<dbReference type="InterPro" id="IPR012337">
    <property type="entry name" value="RNaseH-like_sf"/>
</dbReference>
<dbReference type="CDD" id="cd16962">
    <property type="entry name" value="RuvC"/>
    <property type="match status" value="1"/>
</dbReference>
<organism evidence="15">
    <name type="scientific">candidate division WOR-3 bacterium</name>
    <dbReference type="NCBI Taxonomy" id="2052148"/>
    <lineage>
        <taxon>Bacteria</taxon>
        <taxon>Bacteria division WOR-3</taxon>
    </lineage>
</organism>
<dbReference type="GO" id="GO:0006310">
    <property type="term" value="P:DNA recombination"/>
    <property type="evidence" value="ECO:0007669"/>
    <property type="project" value="UniProtKB-KW"/>
</dbReference>
<evidence type="ECO:0000256" key="4">
    <source>
        <dbReference type="ARBA" id="ARBA00022723"/>
    </source>
</evidence>
<dbReference type="PANTHER" id="PTHR30194">
    <property type="entry name" value="CROSSOVER JUNCTION ENDODEOXYRIBONUCLEASE RUVC"/>
    <property type="match status" value="1"/>
</dbReference>
<evidence type="ECO:0000256" key="2">
    <source>
        <dbReference type="ARBA" id="ARBA00022490"/>
    </source>
</evidence>
<dbReference type="PRINTS" id="PR00696">
    <property type="entry name" value="RSOLVASERUVC"/>
</dbReference>
<protein>
    <recommendedName>
        <fullName evidence="13">crossover junction endodeoxyribonuclease</fullName>
        <ecNumber evidence="13">3.1.21.10</ecNumber>
    </recommendedName>
    <alternativeName>
        <fullName evidence="14">Holliday junction resolvase RuvC</fullName>
    </alternativeName>
</protein>
<sequence>MGDISLRILGLDPGVAKTGYAFIENEICLSWGVIKTDKNKSLNERIFSIVKKIEKLLNEKKPQFCVIETFFFKPTAAKSIIFSLHLRGAIFYLLTKKKIPLIEVTPAKVKLAICGNGRAAKKQIKYMIKKIFNLENKLNEHSADALAVAYTGYKEIQIRHYLKND</sequence>
<comment type="caution">
    <text evidence="15">The sequence shown here is derived from an EMBL/GenBank/DDBJ whole genome shotgun (WGS) entry which is preliminary data.</text>
</comment>
<keyword evidence="5" id="KW-0255">Endonuclease</keyword>
<comment type="catalytic activity">
    <reaction evidence="12">
        <text>Endonucleolytic cleavage at a junction such as a reciprocal single-stranded crossover between two homologous DNA duplexes (Holliday junction).</text>
        <dbReference type="EC" id="3.1.21.10"/>
    </reaction>
</comment>